<comment type="caution">
    <text evidence="1">The sequence shown here is derived from an EMBL/GenBank/DDBJ whole genome shotgun (WGS) entry which is preliminary data.</text>
</comment>
<name>A0ABV5H764_9FLAO</name>
<dbReference type="RefSeq" id="WP_278009392.1">
    <property type="nucleotide sequence ID" value="NZ_CP121112.1"/>
</dbReference>
<keyword evidence="2" id="KW-1185">Reference proteome</keyword>
<evidence type="ECO:0000313" key="1">
    <source>
        <dbReference type="EMBL" id="MFB9107734.1"/>
    </source>
</evidence>
<evidence type="ECO:0008006" key="3">
    <source>
        <dbReference type="Google" id="ProtNLM"/>
    </source>
</evidence>
<proteinExistence type="predicted"/>
<organism evidence="1 2">
    <name type="scientific">Flavobacterium gyeonganense</name>
    <dbReference type="NCBI Taxonomy" id="1310418"/>
    <lineage>
        <taxon>Bacteria</taxon>
        <taxon>Pseudomonadati</taxon>
        <taxon>Bacteroidota</taxon>
        <taxon>Flavobacteriia</taxon>
        <taxon>Flavobacteriales</taxon>
        <taxon>Flavobacteriaceae</taxon>
        <taxon>Flavobacterium</taxon>
    </lineage>
</organism>
<reference evidence="1 2" key="1">
    <citation type="submission" date="2024-09" db="EMBL/GenBank/DDBJ databases">
        <authorList>
            <person name="Sun Q."/>
            <person name="Mori K."/>
        </authorList>
    </citation>
    <scope>NUCLEOTIDE SEQUENCE [LARGE SCALE GENOMIC DNA]</scope>
    <source>
        <strain evidence="1 2">CECT 8365</strain>
    </source>
</reference>
<sequence>MTKEKFIENFKLLLVHLRDLTEEFCFNDISENYKFVLEPSERNVSGHLTKDENEYLKTWNKLENKEISFEQVIELLYKNGKTPKWADCNIKSSTLDKTVVKIFFSRQFRDESEIYYLERGTGPFKAVVNTPYKSIENSSEKFDVNWKEKLEKSKIKNIFSKIKHFWF</sequence>
<dbReference type="Proteomes" id="UP001589562">
    <property type="component" value="Unassembled WGS sequence"/>
</dbReference>
<evidence type="ECO:0000313" key="2">
    <source>
        <dbReference type="Proteomes" id="UP001589562"/>
    </source>
</evidence>
<protein>
    <recommendedName>
        <fullName evidence="3">KTSC domain-containing protein</fullName>
    </recommendedName>
</protein>
<dbReference type="EMBL" id="JBHMFE010000008">
    <property type="protein sequence ID" value="MFB9107734.1"/>
    <property type="molecule type" value="Genomic_DNA"/>
</dbReference>
<gene>
    <name evidence="1" type="ORF">ACFFVK_04020</name>
</gene>
<accession>A0ABV5H764</accession>